<reference evidence="4 5" key="1">
    <citation type="journal article" date="2024" name="Int. J. Syst. Evol. Microbiol.">
        <title>Paenibacillus hexagrammi sp. nov., a novel bacterium isolated from the gut content of Hexagrammos agrammus.</title>
        <authorList>
            <person name="Jung H.K."/>
            <person name="Kim D.G."/>
            <person name="Zin H."/>
            <person name="Park J."/>
            <person name="Jung H."/>
            <person name="Kim Y.O."/>
            <person name="Kong H.J."/>
            <person name="Kim J.W."/>
            <person name="Kim Y.S."/>
        </authorList>
    </citation>
    <scope>NUCLEOTIDE SEQUENCE [LARGE SCALE GENOMIC DNA]</scope>
    <source>
        <strain evidence="4 5">YPD9-1</strain>
    </source>
</reference>
<keyword evidence="2" id="KW-0732">Signal</keyword>
<dbReference type="InterPro" id="IPR036582">
    <property type="entry name" value="Mao_N_sf"/>
</dbReference>
<keyword evidence="1 4" id="KW-0413">Isomerase</keyword>
<dbReference type="Pfam" id="PF07833">
    <property type="entry name" value="Cu_amine_oxidN1"/>
    <property type="match status" value="1"/>
</dbReference>
<keyword evidence="1" id="KW-0697">Rotamase</keyword>
<dbReference type="GO" id="GO:0003755">
    <property type="term" value="F:peptidyl-prolyl cis-trans isomerase activity"/>
    <property type="evidence" value="ECO:0007669"/>
    <property type="project" value="UniProtKB-EC"/>
</dbReference>
<gene>
    <name evidence="4" type="ORF">L0M14_14090</name>
</gene>
<dbReference type="SUPFAM" id="SSF55383">
    <property type="entry name" value="Copper amine oxidase, domain N"/>
    <property type="match status" value="1"/>
</dbReference>
<keyword evidence="5" id="KW-1185">Reference proteome</keyword>
<dbReference type="Gene3D" id="3.10.50.40">
    <property type="match status" value="1"/>
</dbReference>
<proteinExistence type="predicted"/>
<feature type="domain" description="PpiC" evidence="3">
    <location>
        <begin position="226"/>
        <end position="331"/>
    </location>
</feature>
<dbReference type="RefSeq" id="WP_235122652.1">
    <property type="nucleotide sequence ID" value="NZ_CP090978.1"/>
</dbReference>
<feature type="chain" id="PRO_5045267390" evidence="2">
    <location>
        <begin position="26"/>
        <end position="372"/>
    </location>
</feature>
<evidence type="ECO:0000259" key="3">
    <source>
        <dbReference type="PROSITE" id="PS50198"/>
    </source>
</evidence>
<accession>A0ABY3SPW7</accession>
<evidence type="ECO:0000256" key="1">
    <source>
        <dbReference type="PROSITE-ProRule" id="PRU00278"/>
    </source>
</evidence>
<organism evidence="4 5">
    <name type="scientific">Paenibacillus hexagrammi</name>
    <dbReference type="NCBI Taxonomy" id="2908839"/>
    <lineage>
        <taxon>Bacteria</taxon>
        <taxon>Bacillati</taxon>
        <taxon>Bacillota</taxon>
        <taxon>Bacilli</taxon>
        <taxon>Bacillales</taxon>
        <taxon>Paenibacillaceae</taxon>
        <taxon>Paenibacillus</taxon>
    </lineage>
</organism>
<dbReference type="SUPFAM" id="SSF109998">
    <property type="entry name" value="Triger factor/SurA peptide-binding domain-like"/>
    <property type="match status" value="1"/>
</dbReference>
<dbReference type="PROSITE" id="PS50198">
    <property type="entry name" value="PPIC_PPIASE_2"/>
    <property type="match status" value="1"/>
</dbReference>
<dbReference type="Gene3D" id="3.30.457.10">
    <property type="entry name" value="Copper amine oxidase-like, N-terminal domain"/>
    <property type="match status" value="1"/>
</dbReference>
<name>A0ABY3SPW7_9BACL</name>
<sequence length="372" mass="40770">MNDKIKGLIVGLTIGSLLSGTAAFAAGTQIEVAFRNLKYMFDGVEKVPAEGKGFIYEGSTYVPLRFVSEALGKPVEWDEENETIWVGTNPNHIVATYNGGQLTRGELDTFMAIQAFLSPQSAGSSSDSKYQQFMAQQLIGLKILASRASEADVSTAKASAEKKLDDWHNEVPTFQEMLAEAKITESDLVNFLTTHISGQNMMISNTSDSEVQAKYDDALKANKDAYTHVSVRHILIGLKDPQSGSVIRSKDEALARAKELQQKLNSGGDFEALAKEYSDDPGSKDTGGLYEDADVNSWVESFKKAALELEIGVISDPVESEYGYHVMKVEARTAKSFDDEKAGLKSELVQEKLQNFRTNELPGLIEKIDLSQ</sequence>
<protein>
    <submittedName>
        <fullName evidence="4">Peptidylprolyl isomerase</fullName>
        <ecNumber evidence="4">5.2.1.8</ecNumber>
    </submittedName>
</protein>
<dbReference type="EMBL" id="CP090978">
    <property type="protein sequence ID" value="UJF36097.1"/>
    <property type="molecule type" value="Genomic_DNA"/>
</dbReference>
<evidence type="ECO:0000256" key="2">
    <source>
        <dbReference type="SAM" id="SignalP"/>
    </source>
</evidence>
<evidence type="ECO:0000313" key="5">
    <source>
        <dbReference type="Proteomes" id="UP001649230"/>
    </source>
</evidence>
<dbReference type="InterPro" id="IPR050245">
    <property type="entry name" value="PrsA_foldase"/>
</dbReference>
<dbReference type="Proteomes" id="UP001649230">
    <property type="component" value="Chromosome"/>
</dbReference>
<dbReference type="PANTHER" id="PTHR47245">
    <property type="entry name" value="PEPTIDYLPROLYL ISOMERASE"/>
    <property type="match status" value="1"/>
</dbReference>
<dbReference type="InterPro" id="IPR000297">
    <property type="entry name" value="PPIase_PpiC"/>
</dbReference>
<dbReference type="InterPro" id="IPR012854">
    <property type="entry name" value="Cu_amine_oxidase-like_N"/>
</dbReference>
<evidence type="ECO:0000313" key="4">
    <source>
        <dbReference type="EMBL" id="UJF36097.1"/>
    </source>
</evidence>
<feature type="signal peptide" evidence="2">
    <location>
        <begin position="1"/>
        <end position="25"/>
    </location>
</feature>
<dbReference type="SUPFAM" id="SSF54534">
    <property type="entry name" value="FKBP-like"/>
    <property type="match status" value="1"/>
</dbReference>
<dbReference type="Pfam" id="PF13616">
    <property type="entry name" value="Rotamase_3"/>
    <property type="match status" value="1"/>
</dbReference>
<dbReference type="PANTHER" id="PTHR47245:SF2">
    <property type="entry name" value="PEPTIDYL-PROLYL CIS-TRANS ISOMERASE HP_0175-RELATED"/>
    <property type="match status" value="1"/>
</dbReference>
<dbReference type="EC" id="5.2.1.8" evidence="4"/>
<dbReference type="InterPro" id="IPR046357">
    <property type="entry name" value="PPIase_dom_sf"/>
</dbReference>
<dbReference type="InterPro" id="IPR027304">
    <property type="entry name" value="Trigger_fact/SurA_dom_sf"/>
</dbReference>